<gene>
    <name evidence="1" type="ORF">LCGC14_1146600</name>
</gene>
<reference evidence="1" key="1">
    <citation type="journal article" date="2015" name="Nature">
        <title>Complex archaea that bridge the gap between prokaryotes and eukaryotes.</title>
        <authorList>
            <person name="Spang A."/>
            <person name="Saw J.H."/>
            <person name="Jorgensen S.L."/>
            <person name="Zaremba-Niedzwiedzka K."/>
            <person name="Martijn J."/>
            <person name="Lind A.E."/>
            <person name="van Eijk R."/>
            <person name="Schleper C."/>
            <person name="Guy L."/>
            <person name="Ettema T.J."/>
        </authorList>
    </citation>
    <scope>NUCLEOTIDE SEQUENCE</scope>
</reference>
<comment type="caution">
    <text evidence="1">The sequence shown here is derived from an EMBL/GenBank/DDBJ whole genome shotgun (WGS) entry which is preliminary data.</text>
</comment>
<evidence type="ECO:0000313" key="1">
    <source>
        <dbReference type="EMBL" id="KKM99576.1"/>
    </source>
</evidence>
<dbReference type="EMBL" id="LAZR01005482">
    <property type="protein sequence ID" value="KKM99576.1"/>
    <property type="molecule type" value="Genomic_DNA"/>
</dbReference>
<organism evidence="1">
    <name type="scientific">marine sediment metagenome</name>
    <dbReference type="NCBI Taxonomy" id="412755"/>
    <lineage>
        <taxon>unclassified sequences</taxon>
        <taxon>metagenomes</taxon>
        <taxon>ecological metagenomes</taxon>
    </lineage>
</organism>
<dbReference type="AlphaFoldDB" id="A0A0F9MJW0"/>
<protein>
    <submittedName>
        <fullName evidence="1">Uncharacterized protein</fullName>
    </submittedName>
</protein>
<name>A0A0F9MJW0_9ZZZZ</name>
<sequence length="72" mass="8134">MVKIWELDSLPEKSPFIKTEVRTSDGSVVIEISFREMAASSIEDTNVMVFTDNGRRMCIAHDSDGAYKYSID</sequence>
<proteinExistence type="predicted"/>
<accession>A0A0F9MJW0</accession>